<name>A0ABU1UEE7_9MICC</name>
<dbReference type="Proteomes" id="UP001252243">
    <property type="component" value="Unassembled WGS sequence"/>
</dbReference>
<evidence type="ECO:0000313" key="2">
    <source>
        <dbReference type="EMBL" id="MDR7083569.1"/>
    </source>
</evidence>
<sequence length="118" mass="12550">MNDANAKAAAEAEANKPRPLPDAVGKCKLTSEKTSAKLGDGGRSLSLDNKGKDDSSGLTMTQIDCVLEALNMPDSIYDQMGTTRALDGTQRDSWGAFSVSWNYHPDSGLNVNIKESVS</sequence>
<dbReference type="RefSeq" id="WP_310058508.1">
    <property type="nucleotide sequence ID" value="NZ_JAVDVQ010000012.1"/>
</dbReference>
<protein>
    <submittedName>
        <fullName evidence="2">Uncharacterized protein</fullName>
    </submittedName>
</protein>
<proteinExistence type="predicted"/>
<reference evidence="2 3" key="1">
    <citation type="submission" date="2023-07" db="EMBL/GenBank/DDBJ databases">
        <title>Sorghum-associated microbial communities from plants grown in Nebraska, USA.</title>
        <authorList>
            <person name="Schachtman D."/>
        </authorList>
    </citation>
    <scope>NUCLEOTIDE SEQUENCE [LARGE SCALE GENOMIC DNA]</scope>
    <source>
        <strain evidence="2 3">BE167</strain>
    </source>
</reference>
<organism evidence="2 3">
    <name type="scientific">Arthrobacter ginsengisoli</name>
    <dbReference type="NCBI Taxonomy" id="1356565"/>
    <lineage>
        <taxon>Bacteria</taxon>
        <taxon>Bacillati</taxon>
        <taxon>Actinomycetota</taxon>
        <taxon>Actinomycetes</taxon>
        <taxon>Micrococcales</taxon>
        <taxon>Micrococcaceae</taxon>
        <taxon>Arthrobacter</taxon>
    </lineage>
</organism>
<keyword evidence="3" id="KW-1185">Reference proteome</keyword>
<gene>
    <name evidence="2" type="ORF">J2X01_002864</name>
</gene>
<evidence type="ECO:0000313" key="3">
    <source>
        <dbReference type="Proteomes" id="UP001252243"/>
    </source>
</evidence>
<evidence type="ECO:0000256" key="1">
    <source>
        <dbReference type="SAM" id="MobiDB-lite"/>
    </source>
</evidence>
<dbReference type="EMBL" id="JAVDVQ010000012">
    <property type="protein sequence ID" value="MDR7083569.1"/>
    <property type="molecule type" value="Genomic_DNA"/>
</dbReference>
<feature type="region of interest" description="Disordered" evidence="1">
    <location>
        <begin position="1"/>
        <end position="56"/>
    </location>
</feature>
<comment type="caution">
    <text evidence="2">The sequence shown here is derived from an EMBL/GenBank/DDBJ whole genome shotgun (WGS) entry which is preliminary data.</text>
</comment>
<accession>A0ABU1UEE7</accession>
<feature type="compositionally biased region" description="Low complexity" evidence="1">
    <location>
        <begin position="1"/>
        <end position="12"/>
    </location>
</feature>